<feature type="non-terminal residue" evidence="2">
    <location>
        <position position="1"/>
    </location>
</feature>
<dbReference type="EMBL" id="GEDG01029703">
    <property type="protein sequence ID" value="JAP12377.1"/>
    <property type="molecule type" value="Transcribed_RNA"/>
</dbReference>
<dbReference type="AlphaFoldDB" id="A0A0V0GX97"/>
<protein>
    <submittedName>
        <fullName evidence="2">Putative ovule protein</fullName>
    </submittedName>
</protein>
<name>A0A0V0GX97_SOLCH</name>
<feature type="transmembrane region" description="Helical" evidence="1">
    <location>
        <begin position="40"/>
        <end position="58"/>
    </location>
</feature>
<reference evidence="2" key="1">
    <citation type="submission" date="2015-12" db="EMBL/GenBank/DDBJ databases">
        <title>Gene expression during late stages of embryo sac development: a critical building block for successful pollen-pistil interactions.</title>
        <authorList>
            <person name="Liu Y."/>
            <person name="Joly V."/>
            <person name="Sabar M."/>
            <person name="Matton D.P."/>
        </authorList>
    </citation>
    <scope>NUCLEOTIDE SEQUENCE</scope>
</reference>
<accession>A0A0V0GX97</accession>
<evidence type="ECO:0000313" key="2">
    <source>
        <dbReference type="EMBL" id="JAP12377.1"/>
    </source>
</evidence>
<evidence type="ECO:0000256" key="1">
    <source>
        <dbReference type="SAM" id="Phobius"/>
    </source>
</evidence>
<sequence length="67" mass="7761">KERQVFESQGVSIKPFRKKEKKKNPICFSFPPCMPSLCAAALYLLYFVHLFISLFSGCSKVRQKKMT</sequence>
<keyword evidence="1" id="KW-0812">Transmembrane</keyword>
<proteinExistence type="predicted"/>
<keyword evidence="1" id="KW-0472">Membrane</keyword>
<keyword evidence="1" id="KW-1133">Transmembrane helix</keyword>
<organism evidence="2">
    <name type="scientific">Solanum chacoense</name>
    <name type="common">Chaco potato</name>
    <dbReference type="NCBI Taxonomy" id="4108"/>
    <lineage>
        <taxon>Eukaryota</taxon>
        <taxon>Viridiplantae</taxon>
        <taxon>Streptophyta</taxon>
        <taxon>Embryophyta</taxon>
        <taxon>Tracheophyta</taxon>
        <taxon>Spermatophyta</taxon>
        <taxon>Magnoliopsida</taxon>
        <taxon>eudicotyledons</taxon>
        <taxon>Gunneridae</taxon>
        <taxon>Pentapetalae</taxon>
        <taxon>asterids</taxon>
        <taxon>lamiids</taxon>
        <taxon>Solanales</taxon>
        <taxon>Solanaceae</taxon>
        <taxon>Solanoideae</taxon>
        <taxon>Solaneae</taxon>
        <taxon>Solanum</taxon>
    </lineage>
</organism>